<comment type="caution">
    <text evidence="1">The sequence shown here is derived from an EMBL/GenBank/DDBJ whole genome shotgun (WGS) entry which is preliminary data.</text>
</comment>
<protein>
    <submittedName>
        <fullName evidence="1">Uncharacterized protein</fullName>
    </submittedName>
</protein>
<evidence type="ECO:0000313" key="2">
    <source>
        <dbReference type="Proteomes" id="UP000053051"/>
    </source>
</evidence>
<accession>M1X0W7</accession>
<dbReference type="EMBL" id="CAIY01000054">
    <property type="protein sequence ID" value="CCH67723.1"/>
    <property type="molecule type" value="Genomic_DNA"/>
</dbReference>
<keyword evidence="2" id="KW-1185">Reference proteome</keyword>
<name>M1X0W7_9NOST</name>
<dbReference type="Proteomes" id="UP000053051">
    <property type="component" value="Unassembled WGS sequence"/>
</dbReference>
<reference evidence="1 2" key="1">
    <citation type="submission" date="2012-05" db="EMBL/GenBank/DDBJ databases">
        <authorList>
            <person name="Hilton J."/>
        </authorList>
    </citation>
    <scope>NUCLEOTIDE SEQUENCE [LARGE SCALE GENOMIC DNA]</scope>
    <source>
        <strain evidence="1 2">HH01</strain>
    </source>
</reference>
<dbReference type="AlphaFoldDB" id="M1X0W7"/>
<sequence>MDIIAAEVEVQRTMTTVKKKPKLIETKLLYDLLKEEGYSKTIPFQKQ</sequence>
<dbReference type="STRING" id="1165094.RINTHH_15680"/>
<organism evidence="1 2">
    <name type="scientific">Richelia intracellularis HH01</name>
    <dbReference type="NCBI Taxonomy" id="1165094"/>
    <lineage>
        <taxon>Bacteria</taxon>
        <taxon>Bacillati</taxon>
        <taxon>Cyanobacteriota</taxon>
        <taxon>Cyanophyceae</taxon>
        <taxon>Nostocales</taxon>
        <taxon>Nostocaceae</taxon>
        <taxon>Richelia</taxon>
    </lineage>
</organism>
<reference evidence="2" key="2">
    <citation type="submission" date="2016-01" db="EMBL/GenBank/DDBJ databases">
        <title>Diatom-associated endosymboitic cyanobacterium lacks core nitrogen metabolism enzymes.</title>
        <authorList>
            <person name="Hilton J.A."/>
            <person name="Foster R.A."/>
            <person name="Tripp H.J."/>
            <person name="Carter B.J."/>
            <person name="Zehr J.P."/>
            <person name="Villareal T.A."/>
        </authorList>
    </citation>
    <scope>NUCLEOTIDE SEQUENCE [LARGE SCALE GENOMIC DNA]</scope>
    <source>
        <strain evidence="2">HH01</strain>
    </source>
</reference>
<proteinExistence type="predicted"/>
<evidence type="ECO:0000313" key="1">
    <source>
        <dbReference type="EMBL" id="CCH67723.1"/>
    </source>
</evidence>
<gene>
    <name evidence="1" type="ORF">RINTHH_15680</name>
</gene>